<gene>
    <name evidence="2" type="ORF">SAMN05421737_10225</name>
</gene>
<evidence type="ECO:0000313" key="3">
    <source>
        <dbReference type="Proteomes" id="UP000242662"/>
    </source>
</evidence>
<feature type="transmembrane region" description="Helical" evidence="1">
    <location>
        <begin position="214"/>
        <end position="234"/>
    </location>
</feature>
<keyword evidence="3" id="KW-1185">Reference proteome</keyword>
<accession>A0A1G6GV02</accession>
<feature type="transmembrane region" description="Helical" evidence="1">
    <location>
        <begin position="133"/>
        <end position="158"/>
    </location>
</feature>
<proteinExistence type="predicted"/>
<organism evidence="2 3">
    <name type="scientific">Shouchella lonarensis</name>
    <dbReference type="NCBI Taxonomy" id="1464122"/>
    <lineage>
        <taxon>Bacteria</taxon>
        <taxon>Bacillati</taxon>
        <taxon>Bacillota</taxon>
        <taxon>Bacilli</taxon>
        <taxon>Bacillales</taxon>
        <taxon>Bacillaceae</taxon>
        <taxon>Shouchella</taxon>
    </lineage>
</organism>
<name>A0A1G6GV02_9BACI</name>
<sequence length="236" mass="26458">MNTEKQQSEMKVDLQEMNPFIVSNKKPNKSILTRMAVYAIVMCVLSVIVSIRVPIDQLFSNLPLTDVGEGKELFEQLDAVSQDERMQRFITVSQGLLSFFSPIFVILLTAVGLKIFTLIFRKLFKTSFKMQQLLVVATVSYAVVFISNVLRSSFSIFSGEFLMYSLGSLAHYVESLQLVAFPLNVVGNIDFFMLLFCGLLGWGLHTFSKARLKSAVMSVLAVYLMGIIAFSFLLGN</sequence>
<keyword evidence="1" id="KW-0812">Transmembrane</keyword>
<dbReference type="RefSeq" id="WP_090774611.1">
    <property type="nucleotide sequence ID" value="NZ_FMYM01000002.1"/>
</dbReference>
<protein>
    <recommendedName>
        <fullName evidence="4">Yip1 domain-containing protein</fullName>
    </recommendedName>
</protein>
<dbReference type="Proteomes" id="UP000242662">
    <property type="component" value="Unassembled WGS sequence"/>
</dbReference>
<reference evidence="3" key="1">
    <citation type="submission" date="2016-09" db="EMBL/GenBank/DDBJ databases">
        <authorList>
            <person name="Varghese N."/>
            <person name="Submissions S."/>
        </authorList>
    </citation>
    <scope>NUCLEOTIDE SEQUENCE [LARGE SCALE GENOMIC DNA]</scope>
    <source>
        <strain evidence="3">25nlg</strain>
    </source>
</reference>
<dbReference type="EMBL" id="FMYM01000002">
    <property type="protein sequence ID" value="SDB85525.1"/>
    <property type="molecule type" value="Genomic_DNA"/>
</dbReference>
<feature type="transmembrane region" description="Helical" evidence="1">
    <location>
        <begin position="99"/>
        <end position="121"/>
    </location>
</feature>
<evidence type="ECO:0000313" key="2">
    <source>
        <dbReference type="EMBL" id="SDB85525.1"/>
    </source>
</evidence>
<evidence type="ECO:0008006" key="4">
    <source>
        <dbReference type="Google" id="ProtNLM"/>
    </source>
</evidence>
<feature type="transmembrane region" description="Helical" evidence="1">
    <location>
        <begin position="178"/>
        <end position="202"/>
    </location>
</feature>
<dbReference type="STRING" id="1464122.SAMN05421737_10225"/>
<keyword evidence="1" id="KW-0472">Membrane</keyword>
<feature type="transmembrane region" description="Helical" evidence="1">
    <location>
        <begin position="35"/>
        <end position="55"/>
    </location>
</feature>
<evidence type="ECO:0000256" key="1">
    <source>
        <dbReference type="SAM" id="Phobius"/>
    </source>
</evidence>
<keyword evidence="1" id="KW-1133">Transmembrane helix</keyword>
<dbReference type="AlphaFoldDB" id="A0A1G6GV02"/>